<dbReference type="NCBIfam" id="TIGR00254">
    <property type="entry name" value="GGDEF"/>
    <property type="match status" value="1"/>
</dbReference>
<evidence type="ECO:0000313" key="10">
    <source>
        <dbReference type="Proteomes" id="UP001283366"/>
    </source>
</evidence>
<dbReference type="Pfam" id="PF00072">
    <property type="entry name" value="Response_reg"/>
    <property type="match status" value="1"/>
</dbReference>
<dbReference type="SMART" id="SM00267">
    <property type="entry name" value="GGDEF"/>
    <property type="match status" value="1"/>
</dbReference>
<dbReference type="SMART" id="SM00448">
    <property type="entry name" value="REC"/>
    <property type="match status" value="1"/>
</dbReference>
<dbReference type="RefSeq" id="WP_087482907.1">
    <property type="nucleotide sequence ID" value="NZ_AP024884.1"/>
</dbReference>
<dbReference type="GO" id="GO:0043709">
    <property type="term" value="P:cell adhesion involved in single-species biofilm formation"/>
    <property type="evidence" value="ECO:0007669"/>
    <property type="project" value="TreeGrafter"/>
</dbReference>
<dbReference type="AlphaFoldDB" id="A0A1Y6IZ30"/>
<dbReference type="GO" id="GO:0000160">
    <property type="term" value="P:phosphorelay signal transduction system"/>
    <property type="evidence" value="ECO:0007669"/>
    <property type="project" value="InterPro"/>
</dbReference>
<dbReference type="PROSITE" id="PS50110">
    <property type="entry name" value="RESPONSE_REGULATORY"/>
    <property type="match status" value="1"/>
</dbReference>
<dbReference type="PANTHER" id="PTHR45138">
    <property type="entry name" value="REGULATORY COMPONENTS OF SENSORY TRANSDUCTION SYSTEM"/>
    <property type="match status" value="1"/>
</dbReference>
<dbReference type="SUPFAM" id="SSF55073">
    <property type="entry name" value="Nucleotide cyclase"/>
    <property type="match status" value="1"/>
</dbReference>
<dbReference type="InterPro" id="IPR029787">
    <property type="entry name" value="Nucleotide_cyclase"/>
</dbReference>
<evidence type="ECO:0000256" key="1">
    <source>
        <dbReference type="ARBA" id="ARBA00001946"/>
    </source>
</evidence>
<reference evidence="8 9" key="1">
    <citation type="submission" date="2017-05" db="EMBL/GenBank/DDBJ databases">
        <authorList>
            <person name="Song R."/>
            <person name="Chenine A.L."/>
            <person name="Ruprecht R.M."/>
        </authorList>
    </citation>
    <scope>NUCLEOTIDE SEQUENCE [LARGE SCALE GENOMIC DNA]</scope>
    <source>
        <strain evidence="8 9">CECT 7927</strain>
    </source>
</reference>
<keyword evidence="7" id="KW-0808">Transferase</keyword>
<accession>A0A1Y6IZ30</accession>
<protein>
    <recommendedName>
        <fullName evidence="2">diguanylate cyclase</fullName>
        <ecNumber evidence="2">2.7.7.65</ecNumber>
    </recommendedName>
</protein>
<keyword evidence="10" id="KW-1185">Reference proteome</keyword>
<dbReference type="PANTHER" id="PTHR45138:SF9">
    <property type="entry name" value="DIGUANYLATE CYCLASE DGCM-RELATED"/>
    <property type="match status" value="1"/>
</dbReference>
<evidence type="ECO:0000259" key="5">
    <source>
        <dbReference type="PROSITE" id="PS50110"/>
    </source>
</evidence>
<sequence>MNKSTEGELPNILIIDDDSTVVMALHKVLCHIGRIRFASDAAQAFLLIEETKPELILLDVELPDMNGLNVCNKLKENPETCDIPVLFITSRVEIGFEEKVFDAGASDYIVKPLKPRVVAARVQTHLAYHRAMLQLDELAHTDSLSSLANRRTFDEQLELEFKRARRQQEPLTIMMIDIDEFKKFNDYYGHISGDKCIRSIGLTLSTVAKRPTDLAARYGGEEFSLILPDTDDHGAIMVFTELMKKIEVLEINHAPDATHRFITVSAGYTTMWPEQCDFNRITAIDLVQTADEALYISKDNGRNQATFKHLPILYSNASGQQPG</sequence>
<evidence type="ECO:0000313" key="9">
    <source>
        <dbReference type="Proteomes" id="UP000196125"/>
    </source>
</evidence>
<dbReference type="EMBL" id="FXXI01000014">
    <property type="protein sequence ID" value="SMS02907.1"/>
    <property type="molecule type" value="Genomic_DNA"/>
</dbReference>
<dbReference type="GO" id="GO:0052621">
    <property type="term" value="F:diguanylate cyclase activity"/>
    <property type="evidence" value="ECO:0007669"/>
    <property type="project" value="UniProtKB-EC"/>
</dbReference>
<dbReference type="Proteomes" id="UP001283366">
    <property type="component" value="Unassembled WGS sequence"/>
</dbReference>
<dbReference type="FunFam" id="3.30.70.270:FF:000001">
    <property type="entry name" value="Diguanylate cyclase domain protein"/>
    <property type="match status" value="1"/>
</dbReference>
<dbReference type="InterPro" id="IPR043128">
    <property type="entry name" value="Rev_trsase/Diguanyl_cyclase"/>
</dbReference>
<dbReference type="GO" id="GO:0005886">
    <property type="term" value="C:plasma membrane"/>
    <property type="evidence" value="ECO:0007669"/>
    <property type="project" value="TreeGrafter"/>
</dbReference>
<feature type="domain" description="GGDEF" evidence="6">
    <location>
        <begin position="169"/>
        <end position="310"/>
    </location>
</feature>
<feature type="modified residue" description="4-aspartylphosphate" evidence="4">
    <location>
        <position position="59"/>
    </location>
</feature>
<dbReference type="SUPFAM" id="SSF52172">
    <property type="entry name" value="CheY-like"/>
    <property type="match status" value="1"/>
</dbReference>
<dbReference type="Gene3D" id="3.30.70.270">
    <property type="match status" value="1"/>
</dbReference>
<evidence type="ECO:0000256" key="4">
    <source>
        <dbReference type="PROSITE-ProRule" id="PRU00169"/>
    </source>
</evidence>
<evidence type="ECO:0000313" key="8">
    <source>
        <dbReference type="EMBL" id="SMS02907.1"/>
    </source>
</evidence>
<name>A0A1Y6IZ30_9VIBR</name>
<organism evidence="8 9">
    <name type="scientific">Vibrio mangrovi</name>
    <dbReference type="NCBI Taxonomy" id="474394"/>
    <lineage>
        <taxon>Bacteria</taxon>
        <taxon>Pseudomonadati</taxon>
        <taxon>Pseudomonadota</taxon>
        <taxon>Gammaproteobacteria</taxon>
        <taxon>Vibrionales</taxon>
        <taxon>Vibrionaceae</taxon>
        <taxon>Vibrio</taxon>
    </lineage>
</organism>
<evidence type="ECO:0000313" key="7">
    <source>
        <dbReference type="EMBL" id="MDW6005281.1"/>
    </source>
</evidence>
<keyword evidence="4" id="KW-0597">Phosphoprotein</keyword>
<dbReference type="InterPro" id="IPR001789">
    <property type="entry name" value="Sig_transdc_resp-reg_receiver"/>
</dbReference>
<evidence type="ECO:0000259" key="6">
    <source>
        <dbReference type="PROSITE" id="PS50887"/>
    </source>
</evidence>
<keyword evidence="7" id="KW-0548">Nucleotidyltransferase</keyword>
<dbReference type="OrthoDB" id="9812260at2"/>
<dbReference type="EC" id="2.7.7.65" evidence="2"/>
<evidence type="ECO:0000256" key="2">
    <source>
        <dbReference type="ARBA" id="ARBA00012528"/>
    </source>
</evidence>
<dbReference type="InterPro" id="IPR050469">
    <property type="entry name" value="Diguanylate_Cyclase"/>
</dbReference>
<proteinExistence type="predicted"/>
<comment type="cofactor">
    <cofactor evidence="1">
        <name>Mg(2+)</name>
        <dbReference type="ChEBI" id="CHEBI:18420"/>
    </cofactor>
</comment>
<gene>
    <name evidence="8" type="primary">cph2_11</name>
    <name evidence="7" type="ORF">SBX37_20655</name>
    <name evidence="8" type="ORF">VIM7927_04268</name>
</gene>
<dbReference type="InterPro" id="IPR000160">
    <property type="entry name" value="GGDEF_dom"/>
</dbReference>
<dbReference type="InterPro" id="IPR011006">
    <property type="entry name" value="CheY-like_superfamily"/>
</dbReference>
<reference evidence="7 10" key="2">
    <citation type="submission" date="2023-11" db="EMBL/GenBank/DDBJ databases">
        <title>Plant-associative lifestyle of Vibrio porteresiae and its evolutionary dynamics.</title>
        <authorList>
            <person name="Rameshkumar N."/>
            <person name="Kirti K."/>
        </authorList>
    </citation>
    <scope>NUCLEOTIDE SEQUENCE [LARGE SCALE GENOMIC DNA]</scope>
    <source>
        <strain evidence="7 10">MSSRF38</strain>
    </source>
</reference>
<dbReference type="PROSITE" id="PS50887">
    <property type="entry name" value="GGDEF"/>
    <property type="match status" value="1"/>
</dbReference>
<dbReference type="Proteomes" id="UP000196125">
    <property type="component" value="Unassembled WGS sequence"/>
</dbReference>
<feature type="domain" description="Response regulatory" evidence="5">
    <location>
        <begin position="11"/>
        <end position="126"/>
    </location>
</feature>
<dbReference type="EMBL" id="JAWRCO010000002">
    <property type="protein sequence ID" value="MDW6005281.1"/>
    <property type="molecule type" value="Genomic_DNA"/>
</dbReference>
<dbReference type="CDD" id="cd01949">
    <property type="entry name" value="GGDEF"/>
    <property type="match status" value="1"/>
</dbReference>
<dbReference type="GO" id="GO:1902201">
    <property type="term" value="P:negative regulation of bacterial-type flagellum-dependent cell motility"/>
    <property type="evidence" value="ECO:0007669"/>
    <property type="project" value="TreeGrafter"/>
</dbReference>
<dbReference type="Gene3D" id="3.40.50.2300">
    <property type="match status" value="1"/>
</dbReference>
<dbReference type="Pfam" id="PF00990">
    <property type="entry name" value="GGDEF"/>
    <property type="match status" value="1"/>
</dbReference>
<evidence type="ECO:0000256" key="3">
    <source>
        <dbReference type="ARBA" id="ARBA00034247"/>
    </source>
</evidence>
<comment type="catalytic activity">
    <reaction evidence="3">
        <text>2 GTP = 3',3'-c-di-GMP + 2 diphosphate</text>
        <dbReference type="Rhea" id="RHEA:24898"/>
        <dbReference type="ChEBI" id="CHEBI:33019"/>
        <dbReference type="ChEBI" id="CHEBI:37565"/>
        <dbReference type="ChEBI" id="CHEBI:58805"/>
        <dbReference type="EC" id="2.7.7.65"/>
    </reaction>
</comment>